<reference evidence="1 2" key="1">
    <citation type="journal article" date="2019" name="Sci. Rep.">
        <title>Orb-weaving spider Araneus ventricosus genome elucidates the spidroin gene catalogue.</title>
        <authorList>
            <person name="Kono N."/>
            <person name="Nakamura H."/>
            <person name="Ohtoshi R."/>
            <person name="Moran D.A.P."/>
            <person name="Shinohara A."/>
            <person name="Yoshida Y."/>
            <person name="Fujiwara M."/>
            <person name="Mori M."/>
            <person name="Tomita M."/>
            <person name="Arakawa K."/>
        </authorList>
    </citation>
    <scope>NUCLEOTIDE SEQUENCE [LARGE SCALE GENOMIC DNA]</scope>
</reference>
<dbReference type="AlphaFoldDB" id="A0A4Y2ETZ1"/>
<sequence>MKRYDNRRHLIAIVVVVDENAWGSVSSTLMLKHDQPYFSSVWSNNILEAKHFADDDDVQLEVLLWMRQQPKSLCSWNWGADKTMDKMHQHW</sequence>
<comment type="caution">
    <text evidence="1">The sequence shown here is derived from an EMBL/GenBank/DDBJ whole genome shotgun (WGS) entry which is preliminary data.</text>
</comment>
<keyword evidence="2" id="KW-1185">Reference proteome</keyword>
<dbReference type="EMBL" id="BGPR01000705">
    <property type="protein sequence ID" value="GBM32321.1"/>
    <property type="molecule type" value="Genomic_DNA"/>
</dbReference>
<gene>
    <name evidence="1" type="ORF">AVEN_224708_1</name>
</gene>
<organism evidence="1 2">
    <name type="scientific">Araneus ventricosus</name>
    <name type="common">Orbweaver spider</name>
    <name type="synonym">Epeira ventricosa</name>
    <dbReference type="NCBI Taxonomy" id="182803"/>
    <lineage>
        <taxon>Eukaryota</taxon>
        <taxon>Metazoa</taxon>
        <taxon>Ecdysozoa</taxon>
        <taxon>Arthropoda</taxon>
        <taxon>Chelicerata</taxon>
        <taxon>Arachnida</taxon>
        <taxon>Araneae</taxon>
        <taxon>Araneomorphae</taxon>
        <taxon>Entelegynae</taxon>
        <taxon>Araneoidea</taxon>
        <taxon>Araneidae</taxon>
        <taxon>Araneus</taxon>
    </lineage>
</organism>
<protein>
    <submittedName>
        <fullName evidence="1">Uncharacterized protein</fullName>
    </submittedName>
</protein>
<proteinExistence type="predicted"/>
<evidence type="ECO:0000313" key="1">
    <source>
        <dbReference type="EMBL" id="GBM32321.1"/>
    </source>
</evidence>
<accession>A0A4Y2ETZ1</accession>
<name>A0A4Y2ETZ1_ARAVE</name>
<evidence type="ECO:0000313" key="2">
    <source>
        <dbReference type="Proteomes" id="UP000499080"/>
    </source>
</evidence>
<dbReference type="Proteomes" id="UP000499080">
    <property type="component" value="Unassembled WGS sequence"/>
</dbReference>